<feature type="domain" description="PAS" evidence="3">
    <location>
        <begin position="588"/>
        <end position="658"/>
    </location>
</feature>
<dbReference type="CDD" id="cd01949">
    <property type="entry name" value="GGDEF"/>
    <property type="match status" value="1"/>
</dbReference>
<dbReference type="Pfam" id="PF13188">
    <property type="entry name" value="PAS_8"/>
    <property type="match status" value="1"/>
</dbReference>
<dbReference type="SUPFAM" id="SSF55073">
    <property type="entry name" value="Nucleotide cyclase"/>
    <property type="match status" value="1"/>
</dbReference>
<keyword evidence="2" id="KW-0812">Transmembrane</keyword>
<evidence type="ECO:0000313" key="6">
    <source>
        <dbReference type="EMBL" id="MBE9252440.1"/>
    </source>
</evidence>
<feature type="transmembrane region" description="Helical" evidence="2">
    <location>
        <begin position="159"/>
        <end position="179"/>
    </location>
</feature>
<feature type="region of interest" description="Disordered" evidence="1">
    <location>
        <begin position="1054"/>
        <end position="1075"/>
    </location>
</feature>
<feature type="domain" description="GGDEF" evidence="5">
    <location>
        <begin position="919"/>
        <end position="1053"/>
    </location>
</feature>
<gene>
    <name evidence="6" type="ORF">IQ217_00945</name>
</gene>
<keyword evidence="7" id="KW-1185">Reference proteome</keyword>
<accession>A0ABR9VM83</accession>
<evidence type="ECO:0000259" key="3">
    <source>
        <dbReference type="PROSITE" id="PS50112"/>
    </source>
</evidence>
<dbReference type="InterPro" id="IPR013655">
    <property type="entry name" value="PAS_fold_3"/>
</dbReference>
<name>A0ABR9VM83_9SYNC</name>
<evidence type="ECO:0000259" key="4">
    <source>
        <dbReference type="PROSITE" id="PS50113"/>
    </source>
</evidence>
<dbReference type="SUPFAM" id="SSF55785">
    <property type="entry name" value="PYP-like sensor domain (PAS domain)"/>
    <property type="match status" value="4"/>
</dbReference>
<keyword evidence="2" id="KW-1133">Transmembrane helix</keyword>
<dbReference type="CDD" id="cd00130">
    <property type="entry name" value="PAS"/>
    <property type="match status" value="3"/>
</dbReference>
<dbReference type="SMART" id="SM00086">
    <property type="entry name" value="PAC"/>
    <property type="match status" value="3"/>
</dbReference>
<dbReference type="Pfam" id="PF08447">
    <property type="entry name" value="PAS_3"/>
    <property type="match status" value="1"/>
</dbReference>
<evidence type="ECO:0000313" key="7">
    <source>
        <dbReference type="Proteomes" id="UP000658720"/>
    </source>
</evidence>
<evidence type="ECO:0000256" key="1">
    <source>
        <dbReference type="SAM" id="MobiDB-lite"/>
    </source>
</evidence>
<reference evidence="6 7" key="1">
    <citation type="submission" date="2020-10" db="EMBL/GenBank/DDBJ databases">
        <authorList>
            <person name="Castelo-Branco R."/>
            <person name="Eusebio N."/>
            <person name="Adriana R."/>
            <person name="Vieira A."/>
            <person name="Brugerolle De Fraissinette N."/>
            <person name="Rezende De Castro R."/>
            <person name="Schneider M.P."/>
            <person name="Vasconcelos V."/>
            <person name="Leao P.N."/>
        </authorList>
    </citation>
    <scope>NUCLEOTIDE SEQUENCE [LARGE SCALE GENOMIC DNA]</scope>
    <source>
        <strain evidence="6 7">LEGE 00031</strain>
    </source>
</reference>
<dbReference type="Pfam" id="PF00989">
    <property type="entry name" value="PAS"/>
    <property type="match status" value="1"/>
</dbReference>
<dbReference type="PANTHER" id="PTHR44757">
    <property type="entry name" value="DIGUANYLATE CYCLASE DGCP"/>
    <property type="match status" value="1"/>
</dbReference>
<dbReference type="EMBL" id="JADEVV010000002">
    <property type="protein sequence ID" value="MBE9252440.1"/>
    <property type="molecule type" value="Genomic_DNA"/>
</dbReference>
<feature type="domain" description="PAS" evidence="3">
    <location>
        <begin position="207"/>
        <end position="278"/>
    </location>
</feature>
<protein>
    <submittedName>
        <fullName evidence="6">PAS domain S-box protein</fullName>
    </submittedName>
</protein>
<dbReference type="InterPro" id="IPR001610">
    <property type="entry name" value="PAC"/>
</dbReference>
<dbReference type="InterPro" id="IPR013767">
    <property type="entry name" value="PAS_fold"/>
</dbReference>
<dbReference type="PROSITE" id="PS50887">
    <property type="entry name" value="GGDEF"/>
    <property type="match status" value="1"/>
</dbReference>
<dbReference type="InterPro" id="IPR000014">
    <property type="entry name" value="PAS"/>
</dbReference>
<sequence>MATIALITFGAGIWLAYKISLRNQQTKLEAIASHNAALISTLLKSQDRKEVINILRRSYLYTDPLIGNNEIMIGEGRHGYLVCLIFYSWYTQTCPNLLDSPTHWNSALRQALQKQNGVIIGLNHNGKKAIAAYQYIPEVNWAIIVQSDLNQFQAPFRRLATIFLVVIITLESVDIMLFFKLNKLAIIPNDKAKFASQEQFLSDLNGEINNLLCILENSNNLLVVLDDQGQIIFINHSAEAVIGLSQNDLIGTNFTDLLVDSESVDQLNNIFTDKAQPSNTINYRNKLKKQDQSTVVIDWTSSLIFHQAGGIKYLIQNGVDVTNKITNEQKLIDIQNQFKAIFESSELGIAILDSEGVLRRHNHKLWSLLGKASVTMGQSKFVDFIQPQYQQKFGQFYQAIVLGDRHGFEQEISATVEGDKNLNLALNTVGLRNENDEFQLAIILLKDVTPYKSIEKARVELIERNQLLINALGEIVYCHNLETDTIEWQGNYLSILGYDAQSMGNNDKIRKNRIHPDDLPQVEEEMKNAWEEKRMFDIEYRFQAIDGEYPWFHDRGIIRSQDNQPWQIIGVMLDISDRKSLEQQRSQIESVYQQFMSTTAEGIWIIDMAGKTTFINQTMVDAIGYTTEEIQGKSFLDFMHPDDAQLALEKLQTRLDGNQEVHDFRFLHRDGSEVWFLIAADPFRDHQGNVTGALGMFTNITEKKIIEMDLLLTNEKLAETVSKLERINYMYGTFNRLTDFLQACKSKQEAYKIIPQFLQQIFPSISGAIFEISEDANSLVLVLSWGSPNSIEYFTQQDCWALRRNSINHYTVNAFDSVPCSHLAQDENCQETLCLPLMIDESHSGLLFFCSSVAGTFDHINKQLAKTISESISLTLGNLKLRETLLTQNIKDPLTGLYNRRYWETALKREIHKAERNRSPLTVVMIDIDHFKQLNDRWGHRAGDVVLVKLAQLLLDYFRLSDLVCRYGGEEFLVILPDAPLTYARERTEAFRQLLKEQNMGESESDFKQITVSFGLASFPDQAENFQQLLQRSDQALYMAKHQGRDQVVVFESPGNADSTTETSGDVIGINSNEP</sequence>
<dbReference type="InterPro" id="IPR003018">
    <property type="entry name" value="GAF"/>
</dbReference>
<organism evidence="6 7">
    <name type="scientific">Synechocystis salina LEGE 00031</name>
    <dbReference type="NCBI Taxonomy" id="1828736"/>
    <lineage>
        <taxon>Bacteria</taxon>
        <taxon>Bacillati</taxon>
        <taxon>Cyanobacteriota</taxon>
        <taxon>Cyanophyceae</taxon>
        <taxon>Synechococcales</taxon>
        <taxon>Merismopediaceae</taxon>
        <taxon>Synechocystis</taxon>
    </lineage>
</organism>
<dbReference type="InterPro" id="IPR029787">
    <property type="entry name" value="Nucleotide_cyclase"/>
</dbReference>
<dbReference type="SMART" id="SM00091">
    <property type="entry name" value="PAS"/>
    <property type="match status" value="4"/>
</dbReference>
<dbReference type="SUPFAM" id="SSF55781">
    <property type="entry name" value="GAF domain-like"/>
    <property type="match status" value="1"/>
</dbReference>
<dbReference type="NCBIfam" id="TIGR00229">
    <property type="entry name" value="sensory_box"/>
    <property type="match status" value="4"/>
</dbReference>
<comment type="caution">
    <text evidence="6">The sequence shown here is derived from an EMBL/GenBank/DDBJ whole genome shotgun (WGS) entry which is preliminary data.</text>
</comment>
<dbReference type="InterPro" id="IPR029016">
    <property type="entry name" value="GAF-like_dom_sf"/>
</dbReference>
<dbReference type="Proteomes" id="UP000658720">
    <property type="component" value="Unassembled WGS sequence"/>
</dbReference>
<dbReference type="InterPro" id="IPR035965">
    <property type="entry name" value="PAS-like_dom_sf"/>
</dbReference>
<proteinExistence type="predicted"/>
<evidence type="ECO:0000256" key="2">
    <source>
        <dbReference type="SAM" id="Phobius"/>
    </source>
</evidence>
<dbReference type="InterPro" id="IPR000700">
    <property type="entry name" value="PAS-assoc_C"/>
</dbReference>
<feature type="compositionally biased region" description="Polar residues" evidence="1">
    <location>
        <begin position="1056"/>
        <end position="1075"/>
    </location>
</feature>
<dbReference type="Gene3D" id="3.30.450.20">
    <property type="entry name" value="PAS domain"/>
    <property type="match status" value="4"/>
</dbReference>
<evidence type="ECO:0000259" key="5">
    <source>
        <dbReference type="PROSITE" id="PS50887"/>
    </source>
</evidence>
<dbReference type="SMART" id="SM00267">
    <property type="entry name" value="GGDEF"/>
    <property type="match status" value="1"/>
</dbReference>
<dbReference type="InterPro" id="IPR043128">
    <property type="entry name" value="Rev_trsase/Diguanyl_cyclase"/>
</dbReference>
<dbReference type="PANTHER" id="PTHR44757:SF2">
    <property type="entry name" value="BIOFILM ARCHITECTURE MAINTENANCE PROTEIN MBAA"/>
    <property type="match status" value="1"/>
</dbReference>
<dbReference type="PROSITE" id="PS50112">
    <property type="entry name" value="PAS"/>
    <property type="match status" value="2"/>
</dbReference>
<dbReference type="NCBIfam" id="TIGR00254">
    <property type="entry name" value="GGDEF"/>
    <property type="match status" value="1"/>
</dbReference>
<keyword evidence="2" id="KW-0472">Membrane</keyword>
<dbReference type="Gene3D" id="3.30.70.270">
    <property type="match status" value="1"/>
</dbReference>
<feature type="domain" description="PAC" evidence="4">
    <location>
        <begin position="660"/>
        <end position="712"/>
    </location>
</feature>
<dbReference type="Pfam" id="PF13426">
    <property type="entry name" value="PAS_9"/>
    <property type="match status" value="1"/>
</dbReference>
<feature type="domain" description="PAC" evidence="4">
    <location>
        <begin position="536"/>
        <end position="587"/>
    </location>
</feature>
<dbReference type="Pfam" id="PF00990">
    <property type="entry name" value="GGDEF"/>
    <property type="match status" value="1"/>
</dbReference>
<dbReference type="RefSeq" id="WP_194018588.1">
    <property type="nucleotide sequence ID" value="NZ_JADEVV010000002.1"/>
</dbReference>
<dbReference type="Gene3D" id="3.30.450.40">
    <property type="match status" value="1"/>
</dbReference>
<dbReference type="InterPro" id="IPR052155">
    <property type="entry name" value="Biofilm_reg_signaling"/>
</dbReference>
<dbReference type="PROSITE" id="PS50113">
    <property type="entry name" value="PAC"/>
    <property type="match status" value="2"/>
</dbReference>
<dbReference type="SMART" id="SM00065">
    <property type="entry name" value="GAF"/>
    <property type="match status" value="1"/>
</dbReference>
<dbReference type="InterPro" id="IPR000160">
    <property type="entry name" value="GGDEF_dom"/>
</dbReference>